<gene>
    <name evidence="3" type="ORF">B2M26_01090</name>
</gene>
<keyword evidence="4" id="KW-1185">Reference proteome</keyword>
<dbReference type="RefSeq" id="WP_079289709.1">
    <property type="nucleotide sequence ID" value="NZ_MWPS01000003.1"/>
</dbReference>
<sequence length="385" mass="41788">MSEWVSIPCSIYRGGTSKGVFFRGEDLPQDFAKRDRIILYVYGSPDLRQINGLGGATPTTSKVAIVEVSRRPNVDVDFTFGQVSIDQPVIDYTPNCGNITSAVGPFALHQGMVEAAGDVATVRIYNTNSQSRITARFPVRDHMIVASGETEISGVPGKSAEVHLTFHDIGGGVTGKLFPTGNLSDLIRLKDGRSFHVTVLDAGNLTVFVDADELGLKGNEVTEKEIATRGSSLETLEEIRQKVGWQLGIFAKNDAVTAETHALPKIAFVQESMDYETAHGMKIRADDVDIIARVLTMGRLHPTYAVTGAIALSAAAKIEGTLVERKMCRNKHTHDLLRIGHPTGRLFVGADVEKMQSGDWQIQSASLVRTARPILDGNAWFPSSL</sequence>
<evidence type="ECO:0000256" key="1">
    <source>
        <dbReference type="ARBA" id="ARBA00007673"/>
    </source>
</evidence>
<dbReference type="PANTHER" id="PTHR43709">
    <property type="entry name" value="ACONITATE ISOMERASE-RELATED"/>
    <property type="match status" value="1"/>
</dbReference>
<dbReference type="EMBL" id="MWPS01000003">
    <property type="protein sequence ID" value="OPG17363.1"/>
    <property type="molecule type" value="Genomic_DNA"/>
</dbReference>
<dbReference type="Gene3D" id="3.10.310.10">
    <property type="entry name" value="Diaminopimelate Epimerase, Chain A, domain 1"/>
    <property type="match status" value="2"/>
</dbReference>
<comment type="similarity">
    <text evidence="1">Belongs to the PrpF family.</text>
</comment>
<dbReference type="AlphaFoldDB" id="A0A1V4EWQ0"/>
<reference evidence="3 4" key="1">
    <citation type="submission" date="2017-02" db="EMBL/GenBank/DDBJ databases">
        <title>Draft genome of Acidibacillus ferrooxidans Huett2.</title>
        <authorList>
            <person name="Schopf S."/>
        </authorList>
    </citation>
    <scope>NUCLEOTIDE SEQUENCE [LARGE SCALE GENOMIC DNA]</scope>
    <source>
        <strain evidence="3 4">Huett2</strain>
    </source>
</reference>
<keyword evidence="2" id="KW-0413">Isomerase</keyword>
<dbReference type="InterPro" id="IPR007400">
    <property type="entry name" value="PrpF-like"/>
</dbReference>
<protein>
    <recommendedName>
        <fullName evidence="5">3-methylitaconate isomerase</fullName>
    </recommendedName>
</protein>
<evidence type="ECO:0000256" key="2">
    <source>
        <dbReference type="ARBA" id="ARBA00023235"/>
    </source>
</evidence>
<dbReference type="SUPFAM" id="SSF54506">
    <property type="entry name" value="Diaminopimelate epimerase-like"/>
    <property type="match status" value="2"/>
</dbReference>
<dbReference type="Proteomes" id="UP000190229">
    <property type="component" value="Unassembled WGS sequence"/>
</dbReference>
<evidence type="ECO:0000313" key="3">
    <source>
        <dbReference type="EMBL" id="OPG17363.1"/>
    </source>
</evidence>
<evidence type="ECO:0008006" key="5">
    <source>
        <dbReference type="Google" id="ProtNLM"/>
    </source>
</evidence>
<dbReference type="PANTHER" id="PTHR43709:SF2">
    <property type="entry name" value="DUF453 DOMAIN PROTEIN (AFU_ORTHOLOGUE AFUA_6G00360)"/>
    <property type="match status" value="1"/>
</dbReference>
<dbReference type="GO" id="GO:0016853">
    <property type="term" value="F:isomerase activity"/>
    <property type="evidence" value="ECO:0007669"/>
    <property type="project" value="UniProtKB-KW"/>
</dbReference>
<name>A0A1V4EWQ0_9BACL</name>
<comment type="caution">
    <text evidence="3">The sequence shown here is derived from an EMBL/GenBank/DDBJ whole genome shotgun (WGS) entry which is preliminary data.</text>
</comment>
<accession>A0A1V4EWQ0</accession>
<proteinExistence type="inferred from homology"/>
<dbReference type="Pfam" id="PF04303">
    <property type="entry name" value="PrpF"/>
    <property type="match status" value="1"/>
</dbReference>
<organism evidence="3 4">
    <name type="scientific">Ferroacidibacillus organovorans</name>
    <dbReference type="NCBI Taxonomy" id="1765683"/>
    <lineage>
        <taxon>Bacteria</taxon>
        <taxon>Bacillati</taxon>
        <taxon>Bacillota</taxon>
        <taxon>Bacilli</taxon>
        <taxon>Bacillales</taxon>
        <taxon>Alicyclobacillaceae</taxon>
        <taxon>Ferroacidibacillus</taxon>
    </lineage>
</organism>
<evidence type="ECO:0000313" key="4">
    <source>
        <dbReference type="Proteomes" id="UP000190229"/>
    </source>
</evidence>